<reference evidence="2" key="1">
    <citation type="submission" date="2020-10" db="EMBL/GenBank/DDBJ databases">
        <authorList>
            <person name="Gilroy R."/>
        </authorList>
    </citation>
    <scope>NUCLEOTIDE SEQUENCE</scope>
    <source>
        <strain evidence="2">ChiSxjej1B13-7041</strain>
    </source>
</reference>
<comment type="caution">
    <text evidence="2">The sequence shown here is derived from an EMBL/GenBank/DDBJ whole genome shotgun (WGS) entry which is preliminary data.</text>
</comment>
<evidence type="ECO:0000256" key="1">
    <source>
        <dbReference type="ARBA" id="ARBA00022596"/>
    </source>
</evidence>
<sequence length="246" mass="26887">MKRILFLEGYAGISGDMTVGALLDLGADQEKLRKTLEKLPVTGYELQIREKNQKGFRGCDFQVALEEKEHAHEHRRYADIRKMLEEAEIAQEVKGLALAIFEVAARAEGSVHGIPQEQVAFHEVGAVDSIVDIVSAAFCVCDLGVDEVIVSELWEGCGMIGCRHGQIPVPAPATAEILKASRLPVRLTNVRGEMITPTGAAIAAALKTREKGEEACRIEKIGIGFGKREFPHVSMLRAMILIQEGD</sequence>
<dbReference type="EMBL" id="DVHU01000058">
    <property type="protein sequence ID" value="HIR92984.1"/>
    <property type="molecule type" value="Genomic_DNA"/>
</dbReference>
<organism evidence="2 3">
    <name type="scientific">Candidatus Egerieimonas intestinavium</name>
    <dbReference type="NCBI Taxonomy" id="2840777"/>
    <lineage>
        <taxon>Bacteria</taxon>
        <taxon>Bacillati</taxon>
        <taxon>Bacillota</taxon>
        <taxon>Clostridia</taxon>
        <taxon>Lachnospirales</taxon>
        <taxon>Lachnospiraceae</taxon>
        <taxon>Lachnospiraceae incertae sedis</taxon>
        <taxon>Candidatus Egerieimonas</taxon>
    </lineage>
</organism>
<evidence type="ECO:0000313" key="2">
    <source>
        <dbReference type="EMBL" id="HIR92984.1"/>
    </source>
</evidence>
<dbReference type="InterPro" id="IPR002822">
    <property type="entry name" value="Ni_insertion"/>
</dbReference>
<dbReference type="AlphaFoldDB" id="A0A9D1EJX8"/>
<evidence type="ECO:0000313" key="3">
    <source>
        <dbReference type="Proteomes" id="UP000886841"/>
    </source>
</evidence>
<accession>A0A9D1EJX8</accession>
<dbReference type="PANTHER" id="PTHR36566:SF1">
    <property type="entry name" value="PYRIDINIUM-3,5-BISTHIOCARBOXYLIC ACID MONONUCLEOTIDE NICKEL INSERTION PROTEIN"/>
    <property type="match status" value="1"/>
</dbReference>
<dbReference type="Proteomes" id="UP000886841">
    <property type="component" value="Unassembled WGS sequence"/>
</dbReference>
<reference evidence="2" key="2">
    <citation type="journal article" date="2021" name="PeerJ">
        <title>Extensive microbial diversity within the chicken gut microbiome revealed by metagenomics and culture.</title>
        <authorList>
            <person name="Gilroy R."/>
            <person name="Ravi A."/>
            <person name="Getino M."/>
            <person name="Pursley I."/>
            <person name="Horton D.L."/>
            <person name="Alikhan N.F."/>
            <person name="Baker D."/>
            <person name="Gharbi K."/>
            <person name="Hall N."/>
            <person name="Watson M."/>
            <person name="Adriaenssens E.M."/>
            <person name="Foster-Nyarko E."/>
            <person name="Jarju S."/>
            <person name="Secka A."/>
            <person name="Antonio M."/>
            <person name="Oren A."/>
            <person name="Chaudhuri R.R."/>
            <person name="La Ragione R."/>
            <person name="Hildebrand F."/>
            <person name="Pallen M.J."/>
        </authorList>
    </citation>
    <scope>NUCLEOTIDE SEQUENCE</scope>
    <source>
        <strain evidence="2">ChiSxjej1B13-7041</strain>
    </source>
</reference>
<dbReference type="Pfam" id="PF01969">
    <property type="entry name" value="Ni_insertion"/>
    <property type="match status" value="1"/>
</dbReference>
<keyword evidence="1" id="KW-0533">Nickel</keyword>
<name>A0A9D1EJX8_9FIRM</name>
<dbReference type="PANTHER" id="PTHR36566">
    <property type="entry name" value="NICKEL INSERTION PROTEIN-RELATED"/>
    <property type="match status" value="1"/>
</dbReference>
<proteinExistence type="predicted"/>
<gene>
    <name evidence="2" type="ORF">IAB98_06160</name>
</gene>
<protein>
    <submittedName>
        <fullName evidence="2">LarC family nickel insertion protein</fullName>
    </submittedName>
</protein>